<keyword evidence="4" id="KW-0808">Transferase</keyword>
<reference evidence="4 5" key="1">
    <citation type="submission" date="2018-09" db="EMBL/GenBank/DDBJ databases">
        <authorList>
            <person name="Tagini F."/>
        </authorList>
    </citation>
    <scope>NUCLEOTIDE SEQUENCE [LARGE SCALE GENOMIC DNA]</scope>
    <source>
        <strain evidence="4 5">MK142</strain>
    </source>
</reference>
<dbReference type="PROSITE" id="PS51257">
    <property type="entry name" value="PROKAR_LIPOPROTEIN"/>
    <property type="match status" value="1"/>
</dbReference>
<dbReference type="InterPro" id="IPR015422">
    <property type="entry name" value="PyrdxlP-dep_Trfase_small"/>
</dbReference>
<dbReference type="RefSeq" id="WP_051490231.1">
    <property type="nucleotide sequence ID" value="NZ_JAIENV010000137.1"/>
</dbReference>
<name>A0A498QLN8_9MYCO</name>
<evidence type="ECO:0000256" key="2">
    <source>
        <dbReference type="ARBA" id="ARBA00050776"/>
    </source>
</evidence>
<feature type="domain" description="Aminotransferase class V" evidence="3">
    <location>
        <begin position="10"/>
        <end position="142"/>
    </location>
</feature>
<evidence type="ECO:0000313" key="5">
    <source>
        <dbReference type="Proteomes" id="UP000268285"/>
    </source>
</evidence>
<evidence type="ECO:0000256" key="1">
    <source>
        <dbReference type="ARBA" id="ARBA00001933"/>
    </source>
</evidence>
<dbReference type="SUPFAM" id="SSF53383">
    <property type="entry name" value="PLP-dependent transferases"/>
    <property type="match status" value="1"/>
</dbReference>
<gene>
    <name evidence="4" type="primary">iscS_1</name>
    <name evidence="4" type="ORF">LAUMK142_00474</name>
</gene>
<dbReference type="PANTHER" id="PTHR11601">
    <property type="entry name" value="CYSTEINE DESULFURYLASE FAMILY MEMBER"/>
    <property type="match status" value="1"/>
</dbReference>
<dbReference type="Gene3D" id="3.90.1150.10">
    <property type="entry name" value="Aspartate Aminotransferase, domain 1"/>
    <property type="match status" value="1"/>
</dbReference>
<comment type="catalytic activity">
    <reaction evidence="2">
        <text>(sulfur carrier)-H + L-cysteine = (sulfur carrier)-SH + L-alanine</text>
        <dbReference type="Rhea" id="RHEA:43892"/>
        <dbReference type="Rhea" id="RHEA-COMP:14737"/>
        <dbReference type="Rhea" id="RHEA-COMP:14739"/>
        <dbReference type="ChEBI" id="CHEBI:29917"/>
        <dbReference type="ChEBI" id="CHEBI:35235"/>
        <dbReference type="ChEBI" id="CHEBI:57972"/>
        <dbReference type="ChEBI" id="CHEBI:64428"/>
        <dbReference type="EC" id="2.8.1.7"/>
    </reaction>
</comment>
<dbReference type="InterPro" id="IPR000192">
    <property type="entry name" value="Aminotrans_V_dom"/>
</dbReference>
<accession>A0A498QLN8</accession>
<dbReference type="AlphaFoldDB" id="A0A498QLN8"/>
<dbReference type="Pfam" id="PF00266">
    <property type="entry name" value="Aminotran_5"/>
    <property type="match status" value="1"/>
</dbReference>
<dbReference type="PANTHER" id="PTHR11601:SF34">
    <property type="entry name" value="CYSTEINE DESULFURASE"/>
    <property type="match status" value="1"/>
</dbReference>
<dbReference type="Proteomes" id="UP000268285">
    <property type="component" value="Unassembled WGS sequence"/>
</dbReference>
<dbReference type="InterPro" id="IPR015424">
    <property type="entry name" value="PyrdxlP-dep_Trfase"/>
</dbReference>
<dbReference type="EC" id="2.8.1.7" evidence="4"/>
<proteinExistence type="predicted"/>
<comment type="cofactor">
    <cofactor evidence="1">
        <name>pyridoxal 5'-phosphate</name>
        <dbReference type="ChEBI" id="CHEBI:597326"/>
    </cofactor>
</comment>
<evidence type="ECO:0000259" key="3">
    <source>
        <dbReference type="Pfam" id="PF00266"/>
    </source>
</evidence>
<sequence>MGRPAGKGHESGRRAGTESALLATGLGQACALAQDLTAMARVRVLRDRLWQALHETYGSRVVLNGHPHHRLPNTVNVGFIGHVGADILAGLPGVAASTGSACHSGLVALSPVLAAMGVPKEVGIGAIRFSLGRPTTAAEVDATIASIAELPDLST</sequence>
<keyword evidence="5" id="KW-1185">Reference proteome</keyword>
<organism evidence="4 5">
    <name type="scientific">Mycobacterium pseudokansasii</name>
    <dbReference type="NCBI Taxonomy" id="2341080"/>
    <lineage>
        <taxon>Bacteria</taxon>
        <taxon>Bacillati</taxon>
        <taxon>Actinomycetota</taxon>
        <taxon>Actinomycetes</taxon>
        <taxon>Mycobacteriales</taxon>
        <taxon>Mycobacteriaceae</taxon>
        <taxon>Mycobacterium</taxon>
    </lineage>
</organism>
<protein>
    <submittedName>
        <fullName evidence="4">Cysteine desulfurase IscS</fullName>
        <ecNumber evidence="4">2.8.1.7</ecNumber>
    </submittedName>
</protein>
<evidence type="ECO:0000313" key="4">
    <source>
        <dbReference type="EMBL" id="VBA46777.1"/>
    </source>
</evidence>
<dbReference type="EMBL" id="UPHU01000001">
    <property type="protein sequence ID" value="VBA46777.1"/>
    <property type="molecule type" value="Genomic_DNA"/>
</dbReference>
<dbReference type="GO" id="GO:0031071">
    <property type="term" value="F:cysteine desulfurase activity"/>
    <property type="evidence" value="ECO:0007669"/>
    <property type="project" value="UniProtKB-EC"/>
</dbReference>